<feature type="transmembrane region" description="Helical" evidence="1">
    <location>
        <begin position="914"/>
        <end position="938"/>
    </location>
</feature>
<feature type="transmembrane region" description="Helical" evidence="1">
    <location>
        <begin position="336"/>
        <end position="352"/>
    </location>
</feature>
<feature type="transmembrane region" description="Helical" evidence="1">
    <location>
        <begin position="959"/>
        <end position="979"/>
    </location>
</feature>
<dbReference type="PANTHER" id="PTHR32063">
    <property type="match status" value="1"/>
</dbReference>
<dbReference type="PRINTS" id="PR00702">
    <property type="entry name" value="ACRIFLAVINRP"/>
</dbReference>
<evidence type="ECO:0000313" key="2">
    <source>
        <dbReference type="EMBL" id="RZU46909.1"/>
    </source>
</evidence>
<feature type="transmembrane region" description="Helical" evidence="1">
    <location>
        <begin position="12"/>
        <end position="29"/>
    </location>
</feature>
<dbReference type="SUPFAM" id="SSF82866">
    <property type="entry name" value="Multidrug efflux transporter AcrB transmembrane domain"/>
    <property type="match status" value="2"/>
</dbReference>
<gene>
    <name evidence="2" type="ORF">EV700_1294</name>
</gene>
<feature type="transmembrane region" description="Helical" evidence="1">
    <location>
        <begin position="458"/>
        <end position="480"/>
    </location>
</feature>
<protein>
    <submittedName>
        <fullName evidence="2">HAE1 family hydrophobic/amphiphilic exporter-1</fullName>
    </submittedName>
</protein>
<dbReference type="AlphaFoldDB" id="A0A4Q7ZAT5"/>
<keyword evidence="1" id="KW-0812">Transmembrane</keyword>
<feature type="transmembrane region" description="Helical" evidence="1">
    <location>
        <begin position="884"/>
        <end position="908"/>
    </location>
</feature>
<dbReference type="InterPro" id="IPR001036">
    <property type="entry name" value="Acrflvin-R"/>
</dbReference>
<feature type="transmembrane region" description="Helical" evidence="1">
    <location>
        <begin position="991"/>
        <end position="1017"/>
    </location>
</feature>
<name>A0A4Q7ZAT5_9GAMM</name>
<keyword evidence="3" id="KW-1185">Reference proteome</keyword>
<dbReference type="Proteomes" id="UP000292423">
    <property type="component" value="Unassembled WGS sequence"/>
</dbReference>
<reference evidence="2 3" key="1">
    <citation type="submission" date="2019-02" db="EMBL/GenBank/DDBJ databases">
        <title>Genomic Encyclopedia of Type Strains, Phase IV (KMG-IV): sequencing the most valuable type-strain genomes for metagenomic binning, comparative biology and taxonomic classification.</title>
        <authorList>
            <person name="Goeker M."/>
        </authorList>
    </citation>
    <scope>NUCLEOTIDE SEQUENCE [LARGE SCALE GENOMIC DNA]</scope>
    <source>
        <strain evidence="2 3">DSM 105135</strain>
    </source>
</reference>
<dbReference type="Pfam" id="PF00873">
    <property type="entry name" value="ACR_tran"/>
    <property type="match status" value="1"/>
</dbReference>
<feature type="transmembrane region" description="Helical" evidence="1">
    <location>
        <begin position="359"/>
        <end position="379"/>
    </location>
</feature>
<dbReference type="Gene3D" id="3.30.70.1440">
    <property type="entry name" value="Multidrug efflux transporter AcrB pore domain"/>
    <property type="match status" value="1"/>
</dbReference>
<sequence length="1032" mass="111956">MWLTRISVNNPVFAAMMMLALMVVGLFAYRDVGVEEFPNVEFPFVIVTVDYPGASPEVVESDLTRKIEDSVNTISGVKKVMSTSYEGRCFVAIEFYLSVPLSTAVQDVRDKIAVLKPQLRDGIEEPRIEKYNPGAIPVVSLAFTSTSLPMRELSTYIEQKLSKRLQTVAGVGKVDVLGSVRREVRIYIKPQALQAYRVGVDEVMQVLQRENAELPAGTLRQGNVEQVVQIKGRMVRPDDFRRLIVARRQGAPVYLEQVAEVADGEADAESAALINGRPAVSVDVIKSSGANTIEVVDKVHRVLDEIRGELPAGVTMTQVADSSKSIRASLADVQKTLLEGAVLAVLIVLLFLGSWRSTVITGLTLPISLLGTIFAIYFFGFTINLMTLMALSLCIGLLVDDAIVVRENIVRHAAMGKSHRQAALEGTAEIGLAVLATTLSIVAVFVPVAFMGGIIGRFFYQFGVTVSAAVLLSMFVSFTLDPMLSSVWSDRHRPTGRRSGFGGALDIFGEWLDRVSDVYARILGWSLSHRLTTLGLALASLVGAFMLAGLIGKEFVPEPDLGEIGVKFETAVDASLEYTVAKTGQVEKLIRSYPEVVSTYATVNSAGQGRNRASIRIALKPKQARRLNQKQLTALFRERLSHVAGITVTSVAASKESVSGGLKPIMVSVQGADLRQLQRISDTLVAEIRRIPGVVDIETSLKASKPGIAVNLDRDAASDAGLSIAAIGRALRPLLAGDEVTTWQDAQGENYAVRVRLPDADRETVADLANLHFASNRTDASGLPELIPLGQVASLDRTEGAAKIARRNLFREVLIEANVAGRPAGDIGADIRKVQERIKLPPGYHFETEGQNKDMQESIGYAATALLLAVIFIYMVLGSQFNSFLFPVAIMTSLPLSLIGVFLALFVFRSTLNIFSIIGIIMLMGLVTKNAILLIDFIKVRVGEGMERSEAILQAGRTRLRPILMTTMAMVMGMVPLALGLGDGGEQRAPMAHAIIGGILTSTLLTLIVVPVVYTYLDDLKAGLWRWLSRRA</sequence>
<keyword evidence="1" id="KW-0472">Membrane</keyword>
<comment type="caution">
    <text evidence="2">The sequence shown here is derived from an EMBL/GenBank/DDBJ whole genome shotgun (WGS) entry which is preliminary data.</text>
</comment>
<proteinExistence type="predicted"/>
<dbReference type="Gene3D" id="3.30.70.1430">
    <property type="entry name" value="Multidrug efflux transporter AcrB pore domain"/>
    <property type="match status" value="2"/>
</dbReference>
<evidence type="ECO:0000256" key="1">
    <source>
        <dbReference type="SAM" id="Phobius"/>
    </source>
</evidence>
<dbReference type="RefSeq" id="WP_130411947.1">
    <property type="nucleotide sequence ID" value="NZ_SHKX01000011.1"/>
</dbReference>
<organism evidence="2 3">
    <name type="scientific">Fluviicoccus keumensis</name>
    <dbReference type="NCBI Taxonomy" id="1435465"/>
    <lineage>
        <taxon>Bacteria</taxon>
        <taxon>Pseudomonadati</taxon>
        <taxon>Pseudomonadota</taxon>
        <taxon>Gammaproteobacteria</taxon>
        <taxon>Moraxellales</taxon>
        <taxon>Moraxellaceae</taxon>
        <taxon>Fluviicoccus</taxon>
    </lineage>
</organism>
<feature type="transmembrane region" description="Helical" evidence="1">
    <location>
        <begin position="531"/>
        <end position="551"/>
    </location>
</feature>
<dbReference type="Gene3D" id="1.20.1640.10">
    <property type="entry name" value="Multidrug efflux transporter AcrB transmembrane domain"/>
    <property type="match status" value="2"/>
</dbReference>
<dbReference type="PANTHER" id="PTHR32063:SF0">
    <property type="entry name" value="SWARMING MOTILITY PROTEIN SWRC"/>
    <property type="match status" value="1"/>
</dbReference>
<dbReference type="EMBL" id="SHKX01000011">
    <property type="protein sequence ID" value="RZU46909.1"/>
    <property type="molecule type" value="Genomic_DNA"/>
</dbReference>
<accession>A0A4Q7ZAT5</accession>
<dbReference type="GO" id="GO:0005886">
    <property type="term" value="C:plasma membrane"/>
    <property type="evidence" value="ECO:0007669"/>
    <property type="project" value="TreeGrafter"/>
</dbReference>
<dbReference type="SUPFAM" id="SSF82714">
    <property type="entry name" value="Multidrug efflux transporter AcrB TolC docking domain, DN and DC subdomains"/>
    <property type="match status" value="2"/>
</dbReference>
<dbReference type="SUPFAM" id="SSF82693">
    <property type="entry name" value="Multidrug efflux transporter AcrB pore domain, PN1, PN2, PC1 and PC2 subdomains"/>
    <property type="match status" value="3"/>
</dbReference>
<dbReference type="Gene3D" id="3.30.2090.10">
    <property type="entry name" value="Multidrug efflux transporter AcrB TolC docking domain, DN and DC subdomains"/>
    <property type="match status" value="2"/>
</dbReference>
<dbReference type="GO" id="GO:0042910">
    <property type="term" value="F:xenobiotic transmembrane transporter activity"/>
    <property type="evidence" value="ECO:0007669"/>
    <property type="project" value="TreeGrafter"/>
</dbReference>
<dbReference type="Gene3D" id="3.30.70.1320">
    <property type="entry name" value="Multidrug efflux transporter AcrB pore domain like"/>
    <property type="match status" value="1"/>
</dbReference>
<feature type="transmembrane region" description="Helical" evidence="1">
    <location>
        <begin position="426"/>
        <end position="452"/>
    </location>
</feature>
<feature type="transmembrane region" description="Helical" evidence="1">
    <location>
        <begin position="859"/>
        <end position="877"/>
    </location>
</feature>
<evidence type="ECO:0000313" key="3">
    <source>
        <dbReference type="Proteomes" id="UP000292423"/>
    </source>
</evidence>
<dbReference type="OrthoDB" id="9757904at2"/>
<keyword evidence="1" id="KW-1133">Transmembrane helix</keyword>
<dbReference type="InterPro" id="IPR027463">
    <property type="entry name" value="AcrB_DN_DC_subdom"/>
</dbReference>